<dbReference type="Proteomes" id="UP001369815">
    <property type="component" value="Unassembled WGS sequence"/>
</dbReference>
<feature type="region of interest" description="Disordered" evidence="1">
    <location>
        <begin position="1"/>
        <end position="25"/>
    </location>
</feature>
<dbReference type="EMBL" id="JBANMG010000001">
    <property type="protein sequence ID" value="KAK6957424.1"/>
    <property type="molecule type" value="Genomic_DNA"/>
</dbReference>
<reference evidence="2 3" key="1">
    <citation type="journal article" date="2024" name="Front Chem Biol">
        <title>Unveiling the potential of Daldinia eschscholtzii MFLUCC 19-0629 through bioactivity and bioinformatics studies for enhanced sustainable agriculture production.</title>
        <authorList>
            <person name="Brooks S."/>
            <person name="Weaver J.A."/>
            <person name="Klomchit A."/>
            <person name="Alharthi S.A."/>
            <person name="Onlamun T."/>
            <person name="Nurani R."/>
            <person name="Vong T.K."/>
            <person name="Alberti F."/>
            <person name="Greco C."/>
        </authorList>
    </citation>
    <scope>NUCLEOTIDE SEQUENCE [LARGE SCALE GENOMIC DNA]</scope>
    <source>
        <strain evidence="2">MFLUCC 19-0629</strain>
    </source>
</reference>
<accession>A0AAX6MY46</accession>
<name>A0AAX6MY46_9PEZI</name>
<evidence type="ECO:0000313" key="2">
    <source>
        <dbReference type="EMBL" id="KAK6957424.1"/>
    </source>
</evidence>
<dbReference type="AlphaFoldDB" id="A0AAX6MY46"/>
<evidence type="ECO:0000313" key="3">
    <source>
        <dbReference type="Proteomes" id="UP001369815"/>
    </source>
</evidence>
<keyword evidence="3" id="KW-1185">Reference proteome</keyword>
<protein>
    <submittedName>
        <fullName evidence="2">Uncharacterized protein</fullName>
    </submittedName>
</protein>
<evidence type="ECO:0000256" key="1">
    <source>
        <dbReference type="SAM" id="MobiDB-lite"/>
    </source>
</evidence>
<sequence length="94" mass="10657">MASEPSFTRDRRLQSRRSRPYGSGADINGAFPVLFTAEKDAHLITLLDLGREMRPTRMAGKGQGMGMGKAWQWSLKAARARISELRMKRYAWEA</sequence>
<organism evidence="2 3">
    <name type="scientific">Daldinia eschscholtzii</name>
    <dbReference type="NCBI Taxonomy" id="292717"/>
    <lineage>
        <taxon>Eukaryota</taxon>
        <taxon>Fungi</taxon>
        <taxon>Dikarya</taxon>
        <taxon>Ascomycota</taxon>
        <taxon>Pezizomycotina</taxon>
        <taxon>Sordariomycetes</taxon>
        <taxon>Xylariomycetidae</taxon>
        <taxon>Xylariales</taxon>
        <taxon>Hypoxylaceae</taxon>
        <taxon>Daldinia</taxon>
    </lineage>
</organism>
<proteinExistence type="predicted"/>
<comment type="caution">
    <text evidence="2">The sequence shown here is derived from an EMBL/GenBank/DDBJ whole genome shotgun (WGS) entry which is preliminary data.</text>
</comment>
<gene>
    <name evidence="2" type="ORF">Daesc_000209</name>
</gene>